<comment type="caution">
    <text evidence="2">The sequence shown here is derived from an EMBL/GenBank/DDBJ whole genome shotgun (WGS) entry which is preliminary data.</text>
</comment>
<keyword evidence="1" id="KW-0732">Signal</keyword>
<evidence type="ECO:0000256" key="1">
    <source>
        <dbReference type="SAM" id="SignalP"/>
    </source>
</evidence>
<accession>A0ABN1ZBY1</accession>
<evidence type="ECO:0008006" key="4">
    <source>
        <dbReference type="Google" id="ProtNLM"/>
    </source>
</evidence>
<name>A0ABN1ZBY1_9MICO</name>
<proteinExistence type="predicted"/>
<gene>
    <name evidence="2" type="ORF">GCM10009627_14740</name>
</gene>
<reference evidence="2 3" key="1">
    <citation type="journal article" date="2019" name="Int. J. Syst. Evol. Microbiol.">
        <title>The Global Catalogue of Microorganisms (GCM) 10K type strain sequencing project: providing services to taxonomists for standard genome sequencing and annotation.</title>
        <authorList>
            <consortium name="The Broad Institute Genomics Platform"/>
            <consortium name="The Broad Institute Genome Sequencing Center for Infectious Disease"/>
            <person name="Wu L."/>
            <person name="Ma J."/>
        </authorList>
    </citation>
    <scope>NUCLEOTIDE SEQUENCE [LARGE SCALE GENOMIC DNA]</scope>
    <source>
        <strain evidence="2 3">JCM 12140</strain>
    </source>
</reference>
<protein>
    <recommendedName>
        <fullName evidence="4">Secreted protein</fullName>
    </recommendedName>
</protein>
<evidence type="ECO:0000313" key="3">
    <source>
        <dbReference type="Proteomes" id="UP001501742"/>
    </source>
</evidence>
<dbReference type="Proteomes" id="UP001501742">
    <property type="component" value="Unassembled WGS sequence"/>
</dbReference>
<organism evidence="2 3">
    <name type="scientific">Curtobacterium herbarum</name>
    <dbReference type="NCBI Taxonomy" id="150122"/>
    <lineage>
        <taxon>Bacteria</taxon>
        <taxon>Bacillati</taxon>
        <taxon>Actinomycetota</taxon>
        <taxon>Actinomycetes</taxon>
        <taxon>Micrococcales</taxon>
        <taxon>Microbacteriaceae</taxon>
        <taxon>Curtobacterium</taxon>
    </lineage>
</organism>
<sequence length="187" mass="19494">MQGGTLLKFKKTAAIAAVLTAGMTSFVATPAFADGDAASQDSITINGREFGPEDGLVTTTESFEITPGTGDTVGSTYPTDRAPGVIQPLADWGSSYARSSEYVQYFYKGTAKAAANVFSGKRIVQVCIQYTRSGKGVADKRCSNAKSNGSSWSAGAEAVSYAADAAYVTGPRTVFNISTSRIDPGIR</sequence>
<evidence type="ECO:0000313" key="2">
    <source>
        <dbReference type="EMBL" id="GAA1493128.1"/>
    </source>
</evidence>
<feature type="signal peptide" evidence="1">
    <location>
        <begin position="1"/>
        <end position="33"/>
    </location>
</feature>
<keyword evidence="3" id="KW-1185">Reference proteome</keyword>
<dbReference type="EMBL" id="BAAAJX010000005">
    <property type="protein sequence ID" value="GAA1493128.1"/>
    <property type="molecule type" value="Genomic_DNA"/>
</dbReference>
<feature type="chain" id="PRO_5046373125" description="Secreted protein" evidence="1">
    <location>
        <begin position="34"/>
        <end position="187"/>
    </location>
</feature>